<dbReference type="NCBIfam" id="TIGR04183">
    <property type="entry name" value="Por_Secre_tail"/>
    <property type="match status" value="1"/>
</dbReference>
<dbReference type="EMBL" id="JAJADQ010000009">
    <property type="protein sequence ID" value="MCB2379259.1"/>
    <property type="molecule type" value="Genomic_DNA"/>
</dbReference>
<proteinExistence type="predicted"/>
<keyword evidence="3" id="KW-1185">Reference proteome</keyword>
<dbReference type="InterPro" id="IPR026444">
    <property type="entry name" value="Secre_tail"/>
</dbReference>
<feature type="signal peptide" evidence="1">
    <location>
        <begin position="1"/>
        <end position="23"/>
    </location>
</feature>
<evidence type="ECO:0000313" key="2">
    <source>
        <dbReference type="EMBL" id="MCB2379259.1"/>
    </source>
</evidence>
<reference evidence="2" key="1">
    <citation type="submission" date="2021-10" db="EMBL/GenBank/DDBJ databases">
        <authorList>
            <person name="Dean J.D."/>
            <person name="Kim M.K."/>
            <person name="Newey C.N."/>
            <person name="Stoker T.S."/>
            <person name="Thompson D.W."/>
            <person name="Grose J.H."/>
        </authorList>
    </citation>
    <scope>NUCLEOTIDE SEQUENCE</scope>
    <source>
        <strain evidence="2">BT635</strain>
    </source>
</reference>
<dbReference type="SUPFAM" id="SSF110296">
    <property type="entry name" value="Oligoxyloglucan reducing end-specific cellobiohydrolase"/>
    <property type="match status" value="2"/>
</dbReference>
<comment type="caution">
    <text evidence="2">The sequence shown here is derived from an EMBL/GenBank/DDBJ whole genome shotgun (WGS) entry which is preliminary data.</text>
</comment>
<keyword evidence="1" id="KW-0732">Signal</keyword>
<name>A0ABS8AGP7_9BACT</name>
<evidence type="ECO:0000313" key="3">
    <source>
        <dbReference type="Proteomes" id="UP001165297"/>
    </source>
</evidence>
<feature type="chain" id="PRO_5045915026" evidence="1">
    <location>
        <begin position="24"/>
        <end position="447"/>
    </location>
</feature>
<evidence type="ECO:0000256" key="1">
    <source>
        <dbReference type="SAM" id="SignalP"/>
    </source>
</evidence>
<accession>A0ABS8AGP7</accession>
<dbReference type="InterPro" id="IPR015943">
    <property type="entry name" value="WD40/YVTN_repeat-like_dom_sf"/>
</dbReference>
<dbReference type="RefSeq" id="WP_226187920.1">
    <property type="nucleotide sequence ID" value="NZ_JAJADQ010000009.1"/>
</dbReference>
<protein>
    <submittedName>
        <fullName evidence="2">T9SS type A sorting domain-containing protein</fullName>
    </submittedName>
</protein>
<dbReference type="Gene3D" id="2.130.10.10">
    <property type="entry name" value="YVTN repeat-like/Quinoprotein amine dehydrogenase"/>
    <property type="match status" value="1"/>
</dbReference>
<organism evidence="2 3">
    <name type="scientific">Hymenobacter nitidus</name>
    <dbReference type="NCBI Taxonomy" id="2880929"/>
    <lineage>
        <taxon>Bacteria</taxon>
        <taxon>Pseudomonadati</taxon>
        <taxon>Bacteroidota</taxon>
        <taxon>Cytophagia</taxon>
        <taxon>Cytophagales</taxon>
        <taxon>Hymenobacteraceae</taxon>
        <taxon>Hymenobacter</taxon>
    </lineage>
</organism>
<gene>
    <name evidence="2" type="ORF">LGH70_16795</name>
</gene>
<sequence>MKIVLYSLSLLTLLGAAVPAAVAQAPWAAVTPPWDTQTFNTQNVTMMALYGASNIRLLVEGRTTTSGTSYSVVYTSTNEGLIWSSNSLARHQPGSTGTELLDYAPLDEANAWAVIASYNNPSSTQTRTSVDLLKTTTGVAGFTAVPNPAGMNLQFVRGFSATTAVARVANASGFLRTTDGGQNWVPVAPTLATVGQTLQRTTTLGSHLWIPTTAGDVLYTADQGQTWATAATGLGANLRGVAFRDAQHGLAYGGTQFARTTDGGQTWEPVVFSGPARTTYLVALPGTSAGYISVGAGFSSCISGSTAGTAVSTDDGSTWTTVESTDSHSIVAASSPTRVWTNKQDKLAPICAPHQLSRYAGLPLAAKIPTVKLVELYPNPTTGPVQLPAAGAYRQATVFDALGRQRRTLALATTATTLSLADLGAGVYMVVLTGPATRQATRISVMP</sequence>
<dbReference type="Proteomes" id="UP001165297">
    <property type="component" value="Unassembled WGS sequence"/>
</dbReference>
<dbReference type="CDD" id="cd15482">
    <property type="entry name" value="Sialidase_non-viral"/>
    <property type="match status" value="1"/>
</dbReference>